<dbReference type="Proteomes" id="UP000037822">
    <property type="component" value="Unassembled WGS sequence"/>
</dbReference>
<name>A0A0N1F5I7_9HYPH</name>
<dbReference type="PIRSF" id="PIRSF017082">
    <property type="entry name" value="YflP"/>
    <property type="match status" value="1"/>
</dbReference>
<keyword evidence="3" id="KW-1185">Reference proteome</keyword>
<comment type="similarity">
    <text evidence="1">Belongs to the UPF0065 (bug) family.</text>
</comment>
<organism evidence="2 3">
    <name type="scientific">Bosea vaviloviae</name>
    <dbReference type="NCBI Taxonomy" id="1526658"/>
    <lineage>
        <taxon>Bacteria</taxon>
        <taxon>Pseudomonadati</taxon>
        <taxon>Pseudomonadota</taxon>
        <taxon>Alphaproteobacteria</taxon>
        <taxon>Hyphomicrobiales</taxon>
        <taxon>Boseaceae</taxon>
        <taxon>Bosea</taxon>
    </lineage>
</organism>
<evidence type="ECO:0000313" key="3">
    <source>
        <dbReference type="Proteomes" id="UP000037822"/>
    </source>
</evidence>
<accession>A0A0N1F5I7</accession>
<dbReference type="Pfam" id="PF03401">
    <property type="entry name" value="TctC"/>
    <property type="match status" value="1"/>
</dbReference>
<evidence type="ECO:0000256" key="1">
    <source>
        <dbReference type="ARBA" id="ARBA00006987"/>
    </source>
</evidence>
<sequence>MNDIRIDRRALLSGAAATLAVPGAGLWQNTAWAQSSWPQGRTLKLVVPFPPAGATDVLARLVADKLGQSWGTNFVVENRAGAGGNIGTDVVAKAEPNGDTILIVSVGLATNQYLYAKLNYDPVKDLTPITMVALVPNLLVVNKDLPANNVGELIAYAKANPGKLTYGSSGVGTSVHLSGEYFQKLTGTKMVHVPYRGTAQATQDLIGGRIDLIFDNITQALPHVRAGSIRSLGITTAKRSPAAPEFAPIAETVPGFDVSSWFALFAPARTPQAIIDKIQADTKAGLADPALRAKMDTLAAEPVGNTPAELGAFLQSEMKKWGDLIKEIGAKAE</sequence>
<dbReference type="RefSeq" id="WP_054209121.1">
    <property type="nucleotide sequence ID" value="NZ_LGSZ01000035.1"/>
</dbReference>
<gene>
    <name evidence="2" type="ORF">AE618_11070</name>
</gene>
<dbReference type="PANTHER" id="PTHR42928:SF5">
    <property type="entry name" value="BLR1237 PROTEIN"/>
    <property type="match status" value="1"/>
</dbReference>
<dbReference type="PROSITE" id="PS51318">
    <property type="entry name" value="TAT"/>
    <property type="match status" value="1"/>
</dbReference>
<dbReference type="PANTHER" id="PTHR42928">
    <property type="entry name" value="TRICARBOXYLATE-BINDING PROTEIN"/>
    <property type="match status" value="1"/>
</dbReference>
<protein>
    <recommendedName>
        <fullName evidence="4">MFS transporter</fullName>
    </recommendedName>
</protein>
<comment type="caution">
    <text evidence="2">The sequence shown here is derived from an EMBL/GenBank/DDBJ whole genome shotgun (WGS) entry which is preliminary data.</text>
</comment>
<dbReference type="AlphaFoldDB" id="A0A0N1F5I7"/>
<dbReference type="InterPro" id="IPR006311">
    <property type="entry name" value="TAT_signal"/>
</dbReference>
<evidence type="ECO:0008006" key="4">
    <source>
        <dbReference type="Google" id="ProtNLM"/>
    </source>
</evidence>
<evidence type="ECO:0000313" key="2">
    <source>
        <dbReference type="EMBL" id="KPH80907.1"/>
    </source>
</evidence>
<dbReference type="PATRIC" id="fig|1526658.3.peg.2841"/>
<dbReference type="Gene3D" id="3.40.190.10">
    <property type="entry name" value="Periplasmic binding protein-like II"/>
    <property type="match status" value="1"/>
</dbReference>
<dbReference type="InterPro" id="IPR005064">
    <property type="entry name" value="BUG"/>
</dbReference>
<dbReference type="EMBL" id="LGSZ01000035">
    <property type="protein sequence ID" value="KPH80907.1"/>
    <property type="molecule type" value="Genomic_DNA"/>
</dbReference>
<proteinExistence type="inferred from homology"/>
<reference evidence="2 3" key="1">
    <citation type="submission" date="2015-07" db="EMBL/GenBank/DDBJ databases">
        <title>Whole genome sequencing of Bosea vaviloviae isolated from cave pool.</title>
        <authorList>
            <person name="Tan N.E.H."/>
            <person name="Lee Y.P."/>
            <person name="Gan H.M."/>
            <person name="Barton H."/>
            <person name="Savka M.A."/>
        </authorList>
    </citation>
    <scope>NUCLEOTIDE SEQUENCE [LARGE SCALE GENOMIC DNA]</scope>
    <source>
        <strain evidence="2 3">SD260</strain>
    </source>
</reference>
<dbReference type="Gene3D" id="3.40.190.150">
    <property type="entry name" value="Bordetella uptake gene, domain 1"/>
    <property type="match status" value="1"/>
</dbReference>
<dbReference type="InterPro" id="IPR042100">
    <property type="entry name" value="Bug_dom1"/>
</dbReference>
<dbReference type="CDD" id="cd13578">
    <property type="entry name" value="PBP2_Bug27"/>
    <property type="match status" value="1"/>
</dbReference>
<dbReference type="SUPFAM" id="SSF53850">
    <property type="entry name" value="Periplasmic binding protein-like II"/>
    <property type="match status" value="1"/>
</dbReference>